<gene>
    <name evidence="1" type="ORF">RhiirC2_858317</name>
</gene>
<reference evidence="1 2" key="1">
    <citation type="submission" date="2016-04" db="EMBL/GenBank/DDBJ databases">
        <title>Genome analyses suggest a sexual origin of heterokaryosis in a supposedly ancient asexual fungus.</title>
        <authorList>
            <person name="Ropars J."/>
            <person name="Sedzielewska K."/>
            <person name="Noel J."/>
            <person name="Charron P."/>
            <person name="Farinelli L."/>
            <person name="Marton T."/>
            <person name="Kruger M."/>
            <person name="Pelin A."/>
            <person name="Brachmann A."/>
            <person name="Corradi N."/>
        </authorList>
    </citation>
    <scope>NUCLEOTIDE SEQUENCE [LARGE SCALE GENOMIC DNA]</scope>
    <source>
        <strain evidence="1 2">C2</strain>
    </source>
</reference>
<name>A0A2N1M6C8_9GLOM</name>
<dbReference type="EMBL" id="LLXL01004652">
    <property type="protein sequence ID" value="PKK57197.1"/>
    <property type="molecule type" value="Genomic_DNA"/>
</dbReference>
<dbReference type="AlphaFoldDB" id="A0A2N1M6C8"/>
<organism evidence="1 2">
    <name type="scientific">Rhizophagus irregularis</name>
    <dbReference type="NCBI Taxonomy" id="588596"/>
    <lineage>
        <taxon>Eukaryota</taxon>
        <taxon>Fungi</taxon>
        <taxon>Fungi incertae sedis</taxon>
        <taxon>Mucoromycota</taxon>
        <taxon>Glomeromycotina</taxon>
        <taxon>Glomeromycetes</taxon>
        <taxon>Glomerales</taxon>
        <taxon>Glomeraceae</taxon>
        <taxon>Rhizophagus</taxon>
    </lineage>
</organism>
<protein>
    <submittedName>
        <fullName evidence="1">Uncharacterized protein</fullName>
    </submittedName>
</protein>
<proteinExistence type="predicted"/>
<sequence length="112" mass="12760">MNIAGYWVVDRIDAMNRMYEADQRLLTTGVEDAWEHLFYLYNSSLWLVNLRAPDTSEPSQLEVLALNYLRNQEVSTIPETQSLQSLPKSNPKISISIVCCVGLRTPFPPPMS</sequence>
<reference evidence="1 2" key="2">
    <citation type="submission" date="2017-10" db="EMBL/GenBank/DDBJ databases">
        <title>Extensive intraspecific genome diversity in a model arbuscular mycorrhizal fungus.</title>
        <authorList>
            <person name="Chen E.C.H."/>
            <person name="Morin E."/>
            <person name="Baudet D."/>
            <person name="Noel J."/>
            <person name="Ndikumana S."/>
            <person name="Charron P."/>
            <person name="St-Onge C."/>
            <person name="Giorgi J."/>
            <person name="Grigoriev I.V."/>
            <person name="Roux C."/>
            <person name="Martin F.M."/>
            <person name="Corradi N."/>
        </authorList>
    </citation>
    <scope>NUCLEOTIDE SEQUENCE [LARGE SCALE GENOMIC DNA]</scope>
    <source>
        <strain evidence="1 2">C2</strain>
    </source>
</reference>
<dbReference type="Proteomes" id="UP000233469">
    <property type="component" value="Unassembled WGS sequence"/>
</dbReference>
<accession>A0A2N1M6C8</accession>
<comment type="caution">
    <text evidence="1">The sequence shown here is derived from an EMBL/GenBank/DDBJ whole genome shotgun (WGS) entry which is preliminary data.</text>
</comment>
<evidence type="ECO:0000313" key="2">
    <source>
        <dbReference type="Proteomes" id="UP000233469"/>
    </source>
</evidence>
<evidence type="ECO:0000313" key="1">
    <source>
        <dbReference type="EMBL" id="PKK57197.1"/>
    </source>
</evidence>